<sequence>MSKIPKMEAELDKLKNQNSKLLNQIQEFKSKVSNSDKTPDCIKCANLDKSDFADIMKEREKEIKDKDNQIEMKEKIIGVKEKIIMQKERKISNLQSHLKTTEQKSSESQDESVKLQLKFKAFEDHIYVLEKKNVELIKSIKKDKVKEKLQSQLKTTEQKSSELKDESVKLQNKLKALEDQIYVLEKKNAELKSSLQAEKEKSNVKTSSTQQSSEISKKTVQEKKDLELRCIKLSKQVSDFEKILITERDTFAKERKKNVGIFKDISEKNKNLETNFEQERSYFESEISKLTSKLSVLSSDILKEQMARSDLKKKFDTLISERNILTKKINDLEVANIELSDKVTADVISQSPVDNSTESVCSFKTTSSSIHEKNVLKKKSVKSQFVKSNQIKPSNLFYDKSVDGPASYYVKSLGKSSQKIQMVWRVKDSSEEKEKYKAFASTSKAKKNRAHKGKSFVYPDMFYSTNHLIRIAQRKICCSYCGENDFVQRESAHNWYGLGLQSQRVWLLNNTVQDPYFNVENCGF</sequence>
<dbReference type="EMBL" id="CM042051">
    <property type="protein sequence ID" value="KAI3729648.1"/>
    <property type="molecule type" value="Genomic_DNA"/>
</dbReference>
<accession>A0ACB9C654</accession>
<reference evidence="2" key="1">
    <citation type="journal article" date="2022" name="Mol. Ecol. Resour.">
        <title>The genomes of chicory, endive, great burdock and yacon provide insights into Asteraceae palaeo-polyploidization history and plant inulin production.</title>
        <authorList>
            <person name="Fan W."/>
            <person name="Wang S."/>
            <person name="Wang H."/>
            <person name="Wang A."/>
            <person name="Jiang F."/>
            <person name="Liu H."/>
            <person name="Zhao H."/>
            <person name="Xu D."/>
            <person name="Zhang Y."/>
        </authorList>
    </citation>
    <scope>NUCLEOTIDE SEQUENCE [LARGE SCALE GENOMIC DNA]</scope>
    <source>
        <strain evidence="2">cv. Niubang</strain>
    </source>
</reference>
<reference evidence="1 2" key="2">
    <citation type="journal article" date="2022" name="Mol. Ecol. Resour.">
        <title>The genomes of chicory, endive, great burdock and yacon provide insights into Asteraceae paleo-polyploidization history and plant inulin production.</title>
        <authorList>
            <person name="Fan W."/>
            <person name="Wang S."/>
            <person name="Wang H."/>
            <person name="Wang A."/>
            <person name="Jiang F."/>
            <person name="Liu H."/>
            <person name="Zhao H."/>
            <person name="Xu D."/>
            <person name="Zhang Y."/>
        </authorList>
    </citation>
    <scope>NUCLEOTIDE SEQUENCE [LARGE SCALE GENOMIC DNA]</scope>
    <source>
        <strain evidence="2">cv. Niubang</strain>
    </source>
</reference>
<dbReference type="Proteomes" id="UP001055879">
    <property type="component" value="Linkage Group LG05"/>
</dbReference>
<name>A0ACB9C654_ARCLA</name>
<gene>
    <name evidence="1" type="ORF">L6452_18310</name>
</gene>
<protein>
    <submittedName>
        <fullName evidence="1">Uncharacterized protein</fullName>
    </submittedName>
</protein>
<proteinExistence type="predicted"/>
<evidence type="ECO:0000313" key="2">
    <source>
        <dbReference type="Proteomes" id="UP001055879"/>
    </source>
</evidence>
<comment type="caution">
    <text evidence="1">The sequence shown here is derived from an EMBL/GenBank/DDBJ whole genome shotgun (WGS) entry which is preliminary data.</text>
</comment>
<keyword evidence="2" id="KW-1185">Reference proteome</keyword>
<organism evidence="1 2">
    <name type="scientific">Arctium lappa</name>
    <name type="common">Greater burdock</name>
    <name type="synonym">Lappa major</name>
    <dbReference type="NCBI Taxonomy" id="4217"/>
    <lineage>
        <taxon>Eukaryota</taxon>
        <taxon>Viridiplantae</taxon>
        <taxon>Streptophyta</taxon>
        <taxon>Embryophyta</taxon>
        <taxon>Tracheophyta</taxon>
        <taxon>Spermatophyta</taxon>
        <taxon>Magnoliopsida</taxon>
        <taxon>eudicotyledons</taxon>
        <taxon>Gunneridae</taxon>
        <taxon>Pentapetalae</taxon>
        <taxon>asterids</taxon>
        <taxon>campanulids</taxon>
        <taxon>Asterales</taxon>
        <taxon>Asteraceae</taxon>
        <taxon>Carduoideae</taxon>
        <taxon>Cardueae</taxon>
        <taxon>Arctiinae</taxon>
        <taxon>Arctium</taxon>
    </lineage>
</organism>
<evidence type="ECO:0000313" key="1">
    <source>
        <dbReference type="EMBL" id="KAI3729648.1"/>
    </source>
</evidence>